<dbReference type="PANTHER" id="PTHR12297:SF9">
    <property type="entry name" value="HIG1 DOMAIN FAMILY MEMBER 1B"/>
    <property type="match status" value="1"/>
</dbReference>
<protein>
    <recommendedName>
        <fullName evidence="7">HIG1 domain-containing protein</fullName>
    </recommendedName>
</protein>
<evidence type="ECO:0000313" key="9">
    <source>
        <dbReference type="Proteomes" id="UP000314981"/>
    </source>
</evidence>
<dbReference type="InterPro" id="IPR007667">
    <property type="entry name" value="Hypoxia_induced_domain"/>
</dbReference>
<evidence type="ECO:0000256" key="5">
    <source>
        <dbReference type="SAM" id="MobiDB-lite"/>
    </source>
</evidence>
<feature type="domain" description="HIG1" evidence="7">
    <location>
        <begin position="35"/>
        <end position="129"/>
    </location>
</feature>
<dbReference type="Proteomes" id="UP000314981">
    <property type="component" value="Chromosome 19"/>
</dbReference>
<reference evidence="8 9" key="1">
    <citation type="submission" date="2018-11" db="EMBL/GenBank/DDBJ databases">
        <title>Haplotype-resolved cattle genomes.</title>
        <authorList>
            <person name="Low W.Y."/>
            <person name="Tearle R."/>
            <person name="Bickhart D.M."/>
            <person name="Rosen B.D."/>
            <person name="Koren S."/>
            <person name="Rhie A."/>
            <person name="Hiendleder S."/>
            <person name="Phillippy A.M."/>
            <person name="Smith T.P.L."/>
            <person name="Williams J.L."/>
        </authorList>
    </citation>
    <scope>NUCLEOTIDE SEQUENCE [LARGE SCALE GENOMIC DNA]</scope>
</reference>
<dbReference type="PANTHER" id="PTHR12297">
    <property type="entry name" value="HYPOXIA-INDUCBILE GENE 1 HIG1 -RELATED"/>
    <property type="match status" value="1"/>
</dbReference>
<reference evidence="8" key="2">
    <citation type="submission" date="2025-08" db="UniProtKB">
        <authorList>
            <consortium name="Ensembl"/>
        </authorList>
    </citation>
    <scope>IDENTIFICATION</scope>
</reference>
<reference evidence="8" key="3">
    <citation type="submission" date="2025-09" db="UniProtKB">
        <authorList>
            <consortium name="Ensembl"/>
        </authorList>
    </citation>
    <scope>IDENTIFICATION</scope>
</reference>
<evidence type="ECO:0000256" key="2">
    <source>
        <dbReference type="ARBA" id="ARBA00022692"/>
    </source>
</evidence>
<evidence type="ECO:0000256" key="6">
    <source>
        <dbReference type="SAM" id="Phobius"/>
    </source>
</evidence>
<keyword evidence="4 6" id="KW-0472">Membrane</keyword>
<dbReference type="Ensembl" id="ENSBIXT00000019289.1">
    <property type="protein sequence ID" value="ENSBIXP00000010439.1"/>
    <property type="gene ID" value="ENSBIXG00000015929.1"/>
</dbReference>
<keyword evidence="2 6" id="KW-0812">Transmembrane</keyword>
<dbReference type="Gene3D" id="6.10.140.1320">
    <property type="match status" value="1"/>
</dbReference>
<evidence type="ECO:0000259" key="7">
    <source>
        <dbReference type="PROSITE" id="PS51503"/>
    </source>
</evidence>
<keyword evidence="3 6" id="KW-1133">Transmembrane helix</keyword>
<dbReference type="AlphaFoldDB" id="A0A4W2CVW8"/>
<evidence type="ECO:0000256" key="4">
    <source>
        <dbReference type="ARBA" id="ARBA00023136"/>
    </source>
</evidence>
<dbReference type="GO" id="GO:0031966">
    <property type="term" value="C:mitochondrial membrane"/>
    <property type="evidence" value="ECO:0007669"/>
    <property type="project" value="UniProtKB-SubCell"/>
</dbReference>
<feature type="transmembrane region" description="Helical" evidence="6">
    <location>
        <begin position="101"/>
        <end position="120"/>
    </location>
</feature>
<dbReference type="GO" id="GO:0097250">
    <property type="term" value="P:mitochondrial respirasome assembly"/>
    <property type="evidence" value="ECO:0007669"/>
    <property type="project" value="TreeGrafter"/>
</dbReference>
<keyword evidence="9" id="KW-1185">Reference proteome</keyword>
<comment type="subcellular location">
    <subcellularLocation>
        <location evidence="1">Mitochondrion membrane</location>
    </subcellularLocation>
</comment>
<organism evidence="8 9">
    <name type="scientific">Bos indicus x Bos taurus</name>
    <name type="common">Hybrid cattle</name>
    <dbReference type="NCBI Taxonomy" id="30522"/>
    <lineage>
        <taxon>Eukaryota</taxon>
        <taxon>Metazoa</taxon>
        <taxon>Chordata</taxon>
        <taxon>Craniata</taxon>
        <taxon>Vertebrata</taxon>
        <taxon>Euteleostomi</taxon>
        <taxon>Mammalia</taxon>
        <taxon>Eutheria</taxon>
        <taxon>Laurasiatheria</taxon>
        <taxon>Artiodactyla</taxon>
        <taxon>Ruminantia</taxon>
        <taxon>Pecora</taxon>
        <taxon>Bovidae</taxon>
        <taxon>Bovinae</taxon>
        <taxon>Bos</taxon>
    </lineage>
</organism>
<proteinExistence type="predicted"/>
<dbReference type="PROSITE" id="PS51503">
    <property type="entry name" value="HIG1"/>
    <property type="match status" value="1"/>
</dbReference>
<accession>A0A4W2CVW8</accession>
<dbReference type="Pfam" id="PF04588">
    <property type="entry name" value="HIG_1_N"/>
    <property type="match status" value="1"/>
</dbReference>
<name>A0A4W2CVW8_BOBOX</name>
<dbReference type="STRING" id="30522.A0A4W2CVW8"/>
<evidence type="ECO:0000256" key="1">
    <source>
        <dbReference type="ARBA" id="ARBA00004325"/>
    </source>
</evidence>
<evidence type="ECO:0000313" key="8">
    <source>
        <dbReference type="Ensembl" id="ENSBIXP00000010439.1"/>
    </source>
</evidence>
<dbReference type="InterPro" id="IPR050355">
    <property type="entry name" value="RCF1"/>
</dbReference>
<feature type="compositionally biased region" description="Polar residues" evidence="5">
    <location>
        <begin position="33"/>
        <end position="44"/>
    </location>
</feature>
<sequence>MLMGYLYREVGGRGSYWKEVVTLKKSLRTVQCSNDSPYSTNHSPVPSGAPRPKAAAGRQLVIQTPSRPSLGGCLLVAAYRIYRLKARGSTKMSIHLIHTRVAAQACAVGAIMLGAVYTMYRDYIKKTAQDTREK</sequence>
<feature type="region of interest" description="Disordered" evidence="5">
    <location>
        <begin position="33"/>
        <end position="54"/>
    </location>
</feature>
<evidence type="ECO:0000256" key="3">
    <source>
        <dbReference type="ARBA" id="ARBA00022989"/>
    </source>
</evidence>